<accession>A0A1G8Z387</accession>
<dbReference type="InterPro" id="IPR042099">
    <property type="entry name" value="ANL_N_sf"/>
</dbReference>
<evidence type="ECO:0000313" key="9">
    <source>
        <dbReference type="Proteomes" id="UP000198694"/>
    </source>
</evidence>
<dbReference type="Proteomes" id="UP000198694">
    <property type="component" value="Unassembled WGS sequence"/>
</dbReference>
<keyword evidence="2 5" id="KW-0436">Ligase</keyword>
<comment type="function">
    <text evidence="5">Converts 2-succinylbenzoate (OSB) to 2-succinylbenzoyl-CoA (OSB-CoA).</text>
</comment>
<evidence type="ECO:0000259" key="7">
    <source>
        <dbReference type="Pfam" id="PF13193"/>
    </source>
</evidence>
<dbReference type="GO" id="GO:0008756">
    <property type="term" value="F:o-succinylbenzoate-CoA ligase activity"/>
    <property type="evidence" value="ECO:0007669"/>
    <property type="project" value="UniProtKB-UniRule"/>
</dbReference>
<dbReference type="Gene3D" id="3.30.300.30">
    <property type="match status" value="1"/>
</dbReference>
<name>A0A1G8Z387_9BACI</name>
<dbReference type="Pfam" id="PF00501">
    <property type="entry name" value="AMP-binding"/>
    <property type="match status" value="1"/>
</dbReference>
<dbReference type="Pfam" id="PF13193">
    <property type="entry name" value="AMP-binding_C"/>
    <property type="match status" value="1"/>
</dbReference>
<comment type="catalytic activity">
    <reaction evidence="5">
        <text>2-succinylbenzoate + ATP + CoA = 2-succinylbenzoyl-CoA + AMP + diphosphate</text>
        <dbReference type="Rhea" id="RHEA:17009"/>
        <dbReference type="ChEBI" id="CHEBI:18325"/>
        <dbReference type="ChEBI" id="CHEBI:30616"/>
        <dbReference type="ChEBI" id="CHEBI:33019"/>
        <dbReference type="ChEBI" id="CHEBI:57287"/>
        <dbReference type="ChEBI" id="CHEBI:57364"/>
        <dbReference type="ChEBI" id="CHEBI:456215"/>
        <dbReference type="EC" id="6.2.1.26"/>
    </reaction>
</comment>
<dbReference type="PROSITE" id="PS00455">
    <property type="entry name" value="AMP_BINDING"/>
    <property type="match status" value="1"/>
</dbReference>
<keyword evidence="1 5" id="KW-0474">Menaquinone biosynthesis</keyword>
<dbReference type="RefSeq" id="WP_093213412.1">
    <property type="nucleotide sequence ID" value="NZ_FNFL01000002.1"/>
</dbReference>
<feature type="domain" description="AMP-dependent synthetase/ligase" evidence="6">
    <location>
        <begin position="10"/>
        <end position="357"/>
    </location>
</feature>
<feature type="domain" description="AMP-binding enzyme C-terminal" evidence="7">
    <location>
        <begin position="407"/>
        <end position="481"/>
    </location>
</feature>
<dbReference type="GO" id="GO:0009234">
    <property type="term" value="P:menaquinone biosynthetic process"/>
    <property type="evidence" value="ECO:0007669"/>
    <property type="project" value="UniProtKB-UniRule"/>
</dbReference>
<dbReference type="STRING" id="407036.SAMN05216243_1938"/>
<sequence>MTEVIPHWLDKQADLSPDGNAIETPAGINVTFWQLRDQSRSYAKKLAAAGVKQGDHVAILSGNCIEMAIAIHAISYIGAVAVLLNIRLSPSEIAFQLNDAHVSLLLTHPEAAELAEQAGTYKDSSLVIRRFADIDRYAAANISLKQELRLDDLFTIIYTSGTTGFPKGVEHTYGNHWWSAVSSVLNLGLASQDKWLASLPLFHVGGLSLLVKSVVYGMPVYLLKKFDVELIHQGIIAGKVTIVSVVSVMLERLLERLEGGSYPASFRCMLLGGGPASQTLLEKAKQYQVPVFQTYGMTETSSQIVTLSPKEALAKLGSAGKPLFPAQLKIMSAEESSPIGEVGEIFVKGPMVTRGYYKNEQANQKTFQDGWLATGDLGYLDQDGFLYVMDRRKDLIISGGENVYPAEIESVLTGIEGVKEAGVIGKSDRQWGEVPVAFAVRADKNLTKEEVLEHCRKHLAKYKVPKQIYFISEMPRNASNKLVRHQLAAFLKDEEK</sequence>
<dbReference type="InterPro" id="IPR025110">
    <property type="entry name" value="AMP-bd_C"/>
</dbReference>
<organism evidence="8 9">
    <name type="scientific">Sediminibacillus albus</name>
    <dbReference type="NCBI Taxonomy" id="407036"/>
    <lineage>
        <taxon>Bacteria</taxon>
        <taxon>Bacillati</taxon>
        <taxon>Bacillota</taxon>
        <taxon>Bacilli</taxon>
        <taxon>Bacillales</taxon>
        <taxon>Bacillaceae</taxon>
        <taxon>Sediminibacillus</taxon>
    </lineage>
</organism>
<dbReference type="NCBIfam" id="NF002966">
    <property type="entry name" value="PRK03640.1"/>
    <property type="match status" value="1"/>
</dbReference>
<gene>
    <name evidence="5" type="primary">menE</name>
    <name evidence="8" type="ORF">SAMN05216243_1938</name>
</gene>
<dbReference type="OrthoDB" id="9762242at2"/>
<evidence type="ECO:0000259" key="6">
    <source>
        <dbReference type="Pfam" id="PF00501"/>
    </source>
</evidence>
<dbReference type="UniPathway" id="UPA00079"/>
<evidence type="ECO:0000256" key="2">
    <source>
        <dbReference type="ARBA" id="ARBA00022598"/>
    </source>
</evidence>
<dbReference type="InterPro" id="IPR045851">
    <property type="entry name" value="AMP-bd_C_sf"/>
</dbReference>
<dbReference type="GO" id="GO:0005524">
    <property type="term" value="F:ATP binding"/>
    <property type="evidence" value="ECO:0007669"/>
    <property type="project" value="UniProtKB-KW"/>
</dbReference>
<dbReference type="PANTHER" id="PTHR43201:SF32">
    <property type="entry name" value="2-SUCCINYLBENZOATE--COA LIGASE, CHLOROPLASTIC_PEROXISOMAL"/>
    <property type="match status" value="1"/>
</dbReference>
<dbReference type="GO" id="GO:0031956">
    <property type="term" value="F:medium-chain fatty acid-CoA ligase activity"/>
    <property type="evidence" value="ECO:0007669"/>
    <property type="project" value="TreeGrafter"/>
</dbReference>
<protein>
    <recommendedName>
        <fullName evidence="5">2-succinylbenzoate--CoA ligase</fullName>
        <ecNumber evidence="5">6.2.1.26</ecNumber>
    </recommendedName>
    <alternativeName>
        <fullName evidence="5">o-succinylbenzoyl-CoA synthetase</fullName>
        <shortName evidence="5">OSB-CoA synthetase</shortName>
    </alternativeName>
</protein>
<dbReference type="EC" id="6.2.1.26" evidence="5"/>
<dbReference type="AlphaFoldDB" id="A0A1G8Z387"/>
<comment type="pathway">
    <text evidence="5">Quinol/quinone metabolism; 1,4-dihydroxy-2-naphthoate biosynthesis; 1,4-dihydroxy-2-naphthoate from chorismate: step 5/7.</text>
</comment>
<evidence type="ECO:0000256" key="4">
    <source>
        <dbReference type="ARBA" id="ARBA00022840"/>
    </source>
</evidence>
<proteinExistence type="inferred from homology"/>
<keyword evidence="9" id="KW-1185">Reference proteome</keyword>
<dbReference type="HAMAP" id="MF_00731">
    <property type="entry name" value="MenE"/>
    <property type="match status" value="1"/>
</dbReference>
<comment type="pathway">
    <text evidence="5">Quinol/quinone metabolism; menaquinone biosynthesis.</text>
</comment>
<dbReference type="SUPFAM" id="SSF56801">
    <property type="entry name" value="Acetyl-CoA synthetase-like"/>
    <property type="match status" value="1"/>
</dbReference>
<dbReference type="Gene3D" id="3.40.50.12780">
    <property type="entry name" value="N-terminal domain of ligase-like"/>
    <property type="match status" value="1"/>
</dbReference>
<evidence type="ECO:0000256" key="5">
    <source>
        <dbReference type="HAMAP-Rule" id="MF_00731"/>
    </source>
</evidence>
<keyword evidence="4 5" id="KW-0067">ATP-binding</keyword>
<dbReference type="GO" id="GO:0006631">
    <property type="term" value="P:fatty acid metabolic process"/>
    <property type="evidence" value="ECO:0007669"/>
    <property type="project" value="TreeGrafter"/>
</dbReference>
<dbReference type="PANTHER" id="PTHR43201">
    <property type="entry name" value="ACYL-COA SYNTHETASE"/>
    <property type="match status" value="1"/>
</dbReference>
<dbReference type="EMBL" id="FNFL01000002">
    <property type="protein sequence ID" value="SDK08710.1"/>
    <property type="molecule type" value="Genomic_DNA"/>
</dbReference>
<keyword evidence="3 5" id="KW-0547">Nucleotide-binding</keyword>
<dbReference type="CDD" id="cd05912">
    <property type="entry name" value="OSB_CoA_lg"/>
    <property type="match status" value="1"/>
</dbReference>
<dbReference type="InterPro" id="IPR000873">
    <property type="entry name" value="AMP-dep_synth/lig_dom"/>
</dbReference>
<evidence type="ECO:0000256" key="3">
    <source>
        <dbReference type="ARBA" id="ARBA00022741"/>
    </source>
</evidence>
<comment type="similarity">
    <text evidence="5">Belongs to the ATP-dependent AMP-binding enzyme family. MenE subfamily.</text>
</comment>
<reference evidence="8 9" key="1">
    <citation type="submission" date="2016-10" db="EMBL/GenBank/DDBJ databases">
        <authorList>
            <person name="de Groot N.N."/>
        </authorList>
    </citation>
    <scope>NUCLEOTIDE SEQUENCE [LARGE SCALE GENOMIC DNA]</scope>
    <source>
        <strain evidence="8 9">CGMCC 1.6502</strain>
    </source>
</reference>
<dbReference type="UniPathway" id="UPA01057">
    <property type="reaction ID" value="UER00166"/>
</dbReference>
<evidence type="ECO:0000313" key="8">
    <source>
        <dbReference type="EMBL" id="SDK08710.1"/>
    </source>
</evidence>
<dbReference type="InterPro" id="IPR020845">
    <property type="entry name" value="AMP-binding_CS"/>
</dbReference>
<evidence type="ECO:0000256" key="1">
    <source>
        <dbReference type="ARBA" id="ARBA00022428"/>
    </source>
</evidence>
<dbReference type="InterPro" id="IPR010192">
    <property type="entry name" value="MenE"/>
</dbReference>
<dbReference type="NCBIfam" id="TIGR01923">
    <property type="entry name" value="menE"/>
    <property type="match status" value="1"/>
</dbReference>